<dbReference type="SUPFAM" id="SSF48264">
    <property type="entry name" value="Cytochrome P450"/>
    <property type="match status" value="1"/>
</dbReference>
<dbReference type="GO" id="GO:0005506">
    <property type="term" value="F:iron ion binding"/>
    <property type="evidence" value="ECO:0007669"/>
    <property type="project" value="InterPro"/>
</dbReference>
<dbReference type="Proteomes" id="UP001454036">
    <property type="component" value="Unassembled WGS sequence"/>
</dbReference>
<dbReference type="GO" id="GO:0016705">
    <property type="term" value="F:oxidoreductase activity, acting on paired donors, with incorporation or reduction of molecular oxygen"/>
    <property type="evidence" value="ECO:0007669"/>
    <property type="project" value="InterPro"/>
</dbReference>
<keyword evidence="5" id="KW-1185">Reference proteome</keyword>
<evidence type="ECO:0000256" key="3">
    <source>
        <dbReference type="ARBA" id="ARBA00023004"/>
    </source>
</evidence>
<dbReference type="Gene3D" id="1.10.630.10">
    <property type="entry name" value="Cytochrome P450"/>
    <property type="match status" value="2"/>
</dbReference>
<evidence type="ECO:0000256" key="2">
    <source>
        <dbReference type="ARBA" id="ARBA00022723"/>
    </source>
</evidence>
<dbReference type="PANTHER" id="PTHR24286:SF190">
    <property type="entry name" value="CYTOCHROME P450"/>
    <property type="match status" value="1"/>
</dbReference>
<sequence>MWAIPINLPFTRYSRSLKASEKVKKMVKDLIREKKEQLKKGASAHQDLITRLISIEGEGLISEDEILSMKLFLKYVYFVVGMDCRTRRNCKRQNCQEGFLQGKIFLVAMETLRYIPPVFGGFRTTLKDIEYGGYIIPKGWQVFWATTMTHMDDDIFEEPSKFNPAQFENQASIPPYCSYPLEQDRLSCPDASFGWDPMPVPAHGLPIQLVKS</sequence>
<protein>
    <recommendedName>
        <fullName evidence="6">Cytochrome P450</fullName>
    </recommendedName>
</protein>
<dbReference type="GO" id="GO:0020037">
    <property type="term" value="F:heme binding"/>
    <property type="evidence" value="ECO:0007669"/>
    <property type="project" value="InterPro"/>
</dbReference>
<dbReference type="InterPro" id="IPR001128">
    <property type="entry name" value="Cyt_P450"/>
</dbReference>
<organism evidence="4 5">
    <name type="scientific">Lithospermum erythrorhizon</name>
    <name type="common">Purple gromwell</name>
    <name type="synonym">Lithospermum officinale var. erythrorhizon</name>
    <dbReference type="NCBI Taxonomy" id="34254"/>
    <lineage>
        <taxon>Eukaryota</taxon>
        <taxon>Viridiplantae</taxon>
        <taxon>Streptophyta</taxon>
        <taxon>Embryophyta</taxon>
        <taxon>Tracheophyta</taxon>
        <taxon>Spermatophyta</taxon>
        <taxon>Magnoliopsida</taxon>
        <taxon>eudicotyledons</taxon>
        <taxon>Gunneridae</taxon>
        <taxon>Pentapetalae</taxon>
        <taxon>asterids</taxon>
        <taxon>lamiids</taxon>
        <taxon>Boraginales</taxon>
        <taxon>Boraginaceae</taxon>
        <taxon>Boraginoideae</taxon>
        <taxon>Lithospermeae</taxon>
        <taxon>Lithospermum</taxon>
    </lineage>
</organism>
<accession>A0AAV3QFD3</accession>
<keyword evidence="3" id="KW-0408">Iron</keyword>
<dbReference type="AlphaFoldDB" id="A0AAV3QFD3"/>
<dbReference type="PANTHER" id="PTHR24286">
    <property type="entry name" value="CYTOCHROME P450 26"/>
    <property type="match status" value="1"/>
</dbReference>
<evidence type="ECO:0000256" key="1">
    <source>
        <dbReference type="ARBA" id="ARBA00010617"/>
    </source>
</evidence>
<dbReference type="GO" id="GO:0016125">
    <property type="term" value="P:sterol metabolic process"/>
    <property type="evidence" value="ECO:0007669"/>
    <property type="project" value="TreeGrafter"/>
</dbReference>
<gene>
    <name evidence="4" type="ORF">LIER_18764</name>
</gene>
<dbReference type="EMBL" id="BAABME010004537">
    <property type="protein sequence ID" value="GAA0162734.1"/>
    <property type="molecule type" value="Genomic_DNA"/>
</dbReference>
<dbReference type="PRINTS" id="PR00359">
    <property type="entry name" value="BP450"/>
</dbReference>
<keyword evidence="2" id="KW-0479">Metal-binding</keyword>
<proteinExistence type="inferred from homology"/>
<dbReference type="Pfam" id="PF00067">
    <property type="entry name" value="p450"/>
    <property type="match status" value="1"/>
</dbReference>
<comment type="similarity">
    <text evidence="1">Belongs to the cytochrome P450 family.</text>
</comment>
<dbReference type="InterPro" id="IPR002397">
    <property type="entry name" value="Cyt_P450_B"/>
</dbReference>
<name>A0AAV3QFD3_LITER</name>
<comment type="caution">
    <text evidence="4">The sequence shown here is derived from an EMBL/GenBank/DDBJ whole genome shotgun (WGS) entry which is preliminary data.</text>
</comment>
<dbReference type="GO" id="GO:0004497">
    <property type="term" value="F:monooxygenase activity"/>
    <property type="evidence" value="ECO:0007669"/>
    <property type="project" value="InterPro"/>
</dbReference>
<evidence type="ECO:0008006" key="6">
    <source>
        <dbReference type="Google" id="ProtNLM"/>
    </source>
</evidence>
<reference evidence="4 5" key="1">
    <citation type="submission" date="2024-01" db="EMBL/GenBank/DDBJ databases">
        <title>The complete chloroplast genome sequence of Lithospermum erythrorhizon: insights into the phylogenetic relationship among Boraginaceae species and the maternal lineages of purple gromwells.</title>
        <authorList>
            <person name="Okada T."/>
            <person name="Watanabe K."/>
        </authorList>
    </citation>
    <scope>NUCLEOTIDE SEQUENCE [LARGE SCALE GENOMIC DNA]</scope>
</reference>
<evidence type="ECO:0000313" key="4">
    <source>
        <dbReference type="EMBL" id="GAA0162734.1"/>
    </source>
</evidence>
<evidence type="ECO:0000313" key="5">
    <source>
        <dbReference type="Proteomes" id="UP001454036"/>
    </source>
</evidence>
<dbReference type="InterPro" id="IPR036396">
    <property type="entry name" value="Cyt_P450_sf"/>
</dbReference>